<dbReference type="AlphaFoldDB" id="A0AAV4UB25"/>
<name>A0AAV4UB25_CAEEX</name>
<accession>A0AAV4UB25</accession>
<proteinExistence type="predicted"/>
<dbReference type="Proteomes" id="UP001054945">
    <property type="component" value="Unassembled WGS sequence"/>
</dbReference>
<protein>
    <submittedName>
        <fullName evidence="1">Uncharacterized protein</fullName>
    </submittedName>
</protein>
<evidence type="ECO:0000313" key="1">
    <source>
        <dbReference type="EMBL" id="GIY54825.1"/>
    </source>
</evidence>
<comment type="caution">
    <text evidence="1">The sequence shown here is derived from an EMBL/GenBank/DDBJ whole genome shotgun (WGS) entry which is preliminary data.</text>
</comment>
<gene>
    <name evidence="1" type="ORF">CEXT_591351</name>
</gene>
<reference evidence="1 2" key="1">
    <citation type="submission" date="2021-06" db="EMBL/GenBank/DDBJ databases">
        <title>Caerostris extrusa draft genome.</title>
        <authorList>
            <person name="Kono N."/>
            <person name="Arakawa K."/>
        </authorList>
    </citation>
    <scope>NUCLEOTIDE SEQUENCE [LARGE SCALE GENOMIC DNA]</scope>
</reference>
<sequence length="173" mass="20247">MFPFLQPMFPFCSDITRPKRSTYSFIQITFPENFPGQTHQTVHIGVAEFKTLPSIFFYHSFAFARFHPFRPSSLVGFEGHTFVRSFLRLLVENFVRSLRWMAKLVKFRWPRCFSGHMVNRFPLRTLIGPTECQRSILEQCPRSSIPFLPPSPPSCLLFRNFPGFVFPALCSRD</sequence>
<keyword evidence="2" id="KW-1185">Reference proteome</keyword>
<evidence type="ECO:0000313" key="2">
    <source>
        <dbReference type="Proteomes" id="UP001054945"/>
    </source>
</evidence>
<dbReference type="EMBL" id="BPLR01012559">
    <property type="protein sequence ID" value="GIY54825.1"/>
    <property type="molecule type" value="Genomic_DNA"/>
</dbReference>
<organism evidence="1 2">
    <name type="scientific">Caerostris extrusa</name>
    <name type="common">Bark spider</name>
    <name type="synonym">Caerostris bankana</name>
    <dbReference type="NCBI Taxonomy" id="172846"/>
    <lineage>
        <taxon>Eukaryota</taxon>
        <taxon>Metazoa</taxon>
        <taxon>Ecdysozoa</taxon>
        <taxon>Arthropoda</taxon>
        <taxon>Chelicerata</taxon>
        <taxon>Arachnida</taxon>
        <taxon>Araneae</taxon>
        <taxon>Araneomorphae</taxon>
        <taxon>Entelegynae</taxon>
        <taxon>Araneoidea</taxon>
        <taxon>Araneidae</taxon>
        <taxon>Caerostris</taxon>
    </lineage>
</organism>